<dbReference type="AlphaFoldDB" id="A0A231UW75"/>
<reference evidence="4" key="1">
    <citation type="journal article" date="2017" name="Int. J. Syst. Evol. Microbiol.">
        <title>Notoacmeibacter marinus gen. nov., sp. nov., isolated from the gut of a limpet and proposal of Notoacmeibacteraceae fam. nov. in the order Rhizobiales of the class Alphaproteobacteria.</title>
        <authorList>
            <person name="Huang Z."/>
            <person name="Guo F."/>
            <person name="Lai Q."/>
        </authorList>
    </citation>
    <scope>NUCLEOTIDE SEQUENCE [LARGE SCALE GENOMIC DNA]</scope>
    <source>
        <strain evidence="4">XMTR2A4</strain>
    </source>
</reference>
<dbReference type="EMBL" id="NBYO01000002">
    <property type="protein sequence ID" value="OXT00193.1"/>
    <property type="molecule type" value="Genomic_DNA"/>
</dbReference>
<dbReference type="InterPro" id="IPR029058">
    <property type="entry name" value="AB_hydrolase_fold"/>
</dbReference>
<keyword evidence="4" id="KW-1185">Reference proteome</keyword>
<gene>
    <name evidence="3" type="ORF">B7H23_08400</name>
</gene>
<evidence type="ECO:0000313" key="4">
    <source>
        <dbReference type="Proteomes" id="UP000215405"/>
    </source>
</evidence>
<evidence type="ECO:0000313" key="3">
    <source>
        <dbReference type="EMBL" id="OXT00193.1"/>
    </source>
</evidence>
<name>A0A231UW75_9HYPH</name>
<dbReference type="GO" id="GO:0016020">
    <property type="term" value="C:membrane"/>
    <property type="evidence" value="ECO:0007669"/>
    <property type="project" value="TreeGrafter"/>
</dbReference>
<organism evidence="3 4">
    <name type="scientific">Notoacmeibacter marinus</name>
    <dbReference type="NCBI Taxonomy" id="1876515"/>
    <lineage>
        <taxon>Bacteria</taxon>
        <taxon>Pseudomonadati</taxon>
        <taxon>Pseudomonadota</taxon>
        <taxon>Alphaproteobacteria</taxon>
        <taxon>Hyphomicrobiales</taxon>
        <taxon>Notoacmeibacteraceae</taxon>
        <taxon>Notoacmeibacter</taxon>
    </lineage>
</organism>
<accession>A0A231UW75</accession>
<dbReference type="RefSeq" id="WP_094077017.1">
    <property type="nucleotide sequence ID" value="NZ_NBYO01000002.1"/>
</dbReference>
<comment type="caution">
    <text evidence="3">The sequence shown here is derived from an EMBL/GenBank/DDBJ whole genome shotgun (WGS) entry which is preliminary data.</text>
</comment>
<dbReference type="Pfam" id="PF00561">
    <property type="entry name" value="Abhydrolase_1"/>
    <property type="match status" value="1"/>
</dbReference>
<feature type="chain" id="PRO_5013302820" description="AB hydrolase-1 domain-containing protein" evidence="1">
    <location>
        <begin position="42"/>
        <end position="267"/>
    </location>
</feature>
<dbReference type="PANTHER" id="PTHR43798:SF33">
    <property type="entry name" value="HYDROLASE, PUTATIVE (AFU_ORTHOLOGUE AFUA_2G14860)-RELATED"/>
    <property type="match status" value="1"/>
</dbReference>
<dbReference type="InterPro" id="IPR000073">
    <property type="entry name" value="AB_hydrolase_1"/>
</dbReference>
<sequence length="267" mass="28519">MLQNNLIVCGGKMLTSIASHRKFAPLAFLAAFSLLTASCSAQDDFRRITVDDWNIDIQCTGSDDADVTVWLEHGIGSRADASVWTSIMDEVGSFAHVCRYHRPGAGTSPASAPYGPDIYVQRLGGILDRVGARKQIVAVGHSFGGYPARVMAQTWPERVRELVLIDSISESLGLPLATGVSRWDAVPTGSESIDVRAFEAVMQPALGVPVTVISRDQDVSPNWAAAQQHLLSLNPASRLITASSSGHMIPLDDPGSILSAIRAAVEN</sequence>
<keyword evidence="1" id="KW-0732">Signal</keyword>
<dbReference type="Proteomes" id="UP000215405">
    <property type="component" value="Unassembled WGS sequence"/>
</dbReference>
<proteinExistence type="predicted"/>
<evidence type="ECO:0000259" key="2">
    <source>
        <dbReference type="Pfam" id="PF00561"/>
    </source>
</evidence>
<protein>
    <recommendedName>
        <fullName evidence="2">AB hydrolase-1 domain-containing protein</fullName>
    </recommendedName>
</protein>
<dbReference type="PANTHER" id="PTHR43798">
    <property type="entry name" value="MONOACYLGLYCEROL LIPASE"/>
    <property type="match status" value="1"/>
</dbReference>
<evidence type="ECO:0000256" key="1">
    <source>
        <dbReference type="SAM" id="SignalP"/>
    </source>
</evidence>
<feature type="signal peptide" evidence="1">
    <location>
        <begin position="1"/>
        <end position="41"/>
    </location>
</feature>
<feature type="domain" description="AB hydrolase-1" evidence="2">
    <location>
        <begin position="71"/>
        <end position="177"/>
    </location>
</feature>
<dbReference type="SUPFAM" id="SSF53474">
    <property type="entry name" value="alpha/beta-Hydrolases"/>
    <property type="match status" value="1"/>
</dbReference>
<dbReference type="Gene3D" id="3.40.50.1820">
    <property type="entry name" value="alpha/beta hydrolase"/>
    <property type="match status" value="2"/>
</dbReference>
<dbReference type="InterPro" id="IPR050266">
    <property type="entry name" value="AB_hydrolase_sf"/>
</dbReference>